<feature type="transmembrane region" description="Helical" evidence="1">
    <location>
        <begin position="401"/>
        <end position="423"/>
    </location>
</feature>
<reference evidence="2 3" key="1">
    <citation type="submission" date="2014-03" db="EMBL/GenBank/DDBJ databases">
        <title>Sequencing and Comparison of Genomes and Transcriptome Profiles of Human Ehrlichiosis Agents.</title>
        <authorList>
            <person name="Lin M."/>
            <person name="Daugherty S.C."/>
            <person name="Nagaraj S."/>
            <person name="Cheng Z."/>
            <person name="Xiong Q."/>
            <person name="Lin F.-Y."/>
            <person name="Sengamalay N."/>
            <person name="Ott S."/>
            <person name="Godinez A."/>
            <person name="Tallon L.J."/>
            <person name="Sadzewicz L."/>
            <person name="Fraser C.M."/>
            <person name="Dunning Hotopp J.C."/>
            <person name="Rikihisa Y."/>
        </authorList>
    </citation>
    <scope>NUCLEOTIDE SEQUENCE [LARGE SCALE GENOMIC DNA]</scope>
    <source>
        <strain evidence="2 3">HF</strain>
    </source>
</reference>
<protein>
    <submittedName>
        <fullName evidence="2">Putative membrane protein</fullName>
    </submittedName>
</protein>
<dbReference type="Proteomes" id="UP000023762">
    <property type="component" value="Chromosome"/>
</dbReference>
<accession>X5GBU6</accession>
<organism evidence="2 3">
    <name type="scientific">Ehrlichia japonica</name>
    <dbReference type="NCBI Taxonomy" id="391036"/>
    <lineage>
        <taxon>Bacteria</taxon>
        <taxon>Pseudomonadati</taxon>
        <taxon>Pseudomonadota</taxon>
        <taxon>Alphaproteobacteria</taxon>
        <taxon>Rickettsiales</taxon>
        <taxon>Anaplasmataceae</taxon>
        <taxon>Ehrlichia</taxon>
    </lineage>
</organism>
<feature type="transmembrane region" description="Helical" evidence="1">
    <location>
        <begin position="192"/>
        <end position="212"/>
    </location>
</feature>
<keyword evidence="1" id="KW-1133">Transmembrane helix</keyword>
<dbReference type="HOGENOM" id="CLU_516530_0_0_5"/>
<name>X5GBU6_9RICK</name>
<dbReference type="EMBL" id="CP007474">
    <property type="protein sequence ID" value="AHX04537.1"/>
    <property type="molecule type" value="Genomic_DNA"/>
</dbReference>
<gene>
    <name evidence="2" type="ORF">EHF_0081</name>
</gene>
<evidence type="ECO:0000256" key="1">
    <source>
        <dbReference type="SAM" id="Phobius"/>
    </source>
</evidence>
<feature type="transmembrane region" description="Helical" evidence="1">
    <location>
        <begin position="368"/>
        <end position="389"/>
    </location>
</feature>
<feature type="transmembrane region" description="Helical" evidence="1">
    <location>
        <begin position="339"/>
        <end position="361"/>
    </location>
</feature>
<keyword evidence="1" id="KW-0812">Transmembrane</keyword>
<sequence>MLMQDNESYDVYNKLVRDLKHVVFYIPGLGILRVGELVRNVVPATYIIDFEGDSVRTQFLSRIFVHHSRDENDIKKVSNFIGSLGFVPVVYADYELSIRDNLCIYDENKIYANNSVLIISSSDIRQPCDIRSIILESQKSFRSSFDNECEDEIRTVTYDLNSKPLKQKIYDALLYAERWSLLTTQEKVMRCIFSVFSLSIPLIPPIILLSYLGNLDIRERAYSMNLLPWQYRVYANASQSVYDVMINSTDEKRQKMMWLNIMKEAQRRGFIVECEEGGEQLTDLGKKVSEKHNLLLIASNKELSKKQLLLRIITFSVLAFVCFCKTIALTCYLMNASKIALYLSMLSYFVIFVQGLYLISFKTTISKVCAITCLIFAGFMLMVNAFLLYQGNVEFQYEPMISGVMIVITGVILGIALVCNRYYKRDRDLVSKLGGISTTAYLSMKRQICDIDQVKSVELEEGYDYQIVDDFKLALFNAYKAGLFNRIQQNEPQDSCERNESEELPDNNGKVSNILHTSIVSSQSDQNSSQSLNSLN</sequence>
<keyword evidence="1" id="KW-0472">Membrane</keyword>
<evidence type="ECO:0000313" key="2">
    <source>
        <dbReference type="EMBL" id="AHX04537.1"/>
    </source>
</evidence>
<feature type="transmembrane region" description="Helical" evidence="1">
    <location>
        <begin position="308"/>
        <end position="333"/>
    </location>
</feature>
<evidence type="ECO:0000313" key="3">
    <source>
        <dbReference type="Proteomes" id="UP000023762"/>
    </source>
</evidence>
<proteinExistence type="predicted"/>
<dbReference type="RefSeq" id="WP_232228944.1">
    <property type="nucleotide sequence ID" value="NZ_CP007474.1"/>
</dbReference>
<dbReference type="AlphaFoldDB" id="X5GBU6"/>
<keyword evidence="3" id="KW-1185">Reference proteome</keyword>
<dbReference type="KEGG" id="ehh:EHF_0081"/>